<gene>
    <name evidence="2" type="ORF">Vbra_11088</name>
</gene>
<dbReference type="VEuPathDB" id="CryptoDB:Vbra_11088"/>
<keyword evidence="3" id="KW-1185">Reference proteome</keyword>
<feature type="region of interest" description="Disordered" evidence="1">
    <location>
        <begin position="1"/>
        <end position="23"/>
    </location>
</feature>
<protein>
    <submittedName>
        <fullName evidence="2">Uncharacterized protein</fullName>
    </submittedName>
</protein>
<reference evidence="2 3" key="1">
    <citation type="submission" date="2014-11" db="EMBL/GenBank/DDBJ databases">
        <authorList>
            <person name="Zhu J."/>
            <person name="Qi W."/>
            <person name="Song R."/>
        </authorList>
    </citation>
    <scope>NUCLEOTIDE SEQUENCE [LARGE SCALE GENOMIC DNA]</scope>
</reference>
<evidence type="ECO:0000313" key="2">
    <source>
        <dbReference type="EMBL" id="CEL92704.1"/>
    </source>
</evidence>
<dbReference type="AlphaFoldDB" id="A0A0G4EBN0"/>
<organism evidence="2 3">
    <name type="scientific">Vitrella brassicaformis (strain CCMP3155)</name>
    <dbReference type="NCBI Taxonomy" id="1169540"/>
    <lineage>
        <taxon>Eukaryota</taxon>
        <taxon>Sar</taxon>
        <taxon>Alveolata</taxon>
        <taxon>Colpodellida</taxon>
        <taxon>Vitrellaceae</taxon>
        <taxon>Vitrella</taxon>
    </lineage>
</organism>
<evidence type="ECO:0000256" key="1">
    <source>
        <dbReference type="SAM" id="MobiDB-lite"/>
    </source>
</evidence>
<proteinExistence type="predicted"/>
<name>A0A0G4EBN0_VITBC</name>
<sequence length="224" mass="23221">MRLQQEPNQPMTHPGPMPSGDPMCKSGIVSKDLAVCCRPECSVCSDYEDCKASPNVPAHCCPALIVKAMESCDATHPPCVLSETFKTSGQEFPVGVNDTSAECNSVERNENSRQAAAAAKGTVSGKAIGAANAADGLTDYVMKNAPNSEQSTEAQAHRADAQMAAGVAAQQALDPTKTAQDIQPNTDHAVSARDAVRAIAEGIAAAKTQTYDTQAPHAPSVSPA</sequence>
<dbReference type="Proteomes" id="UP000041254">
    <property type="component" value="Unassembled WGS sequence"/>
</dbReference>
<dbReference type="InParanoid" id="A0A0G4EBN0"/>
<accession>A0A0G4EBN0</accession>
<evidence type="ECO:0000313" key="3">
    <source>
        <dbReference type="Proteomes" id="UP000041254"/>
    </source>
</evidence>
<feature type="compositionally biased region" description="Polar residues" evidence="1">
    <location>
        <begin position="1"/>
        <end position="11"/>
    </location>
</feature>
<dbReference type="EMBL" id="CDMY01000098">
    <property type="protein sequence ID" value="CEL92704.1"/>
    <property type="molecule type" value="Genomic_DNA"/>
</dbReference>